<evidence type="ECO:0000313" key="2">
    <source>
        <dbReference type="Proteomes" id="UP001159427"/>
    </source>
</evidence>
<proteinExistence type="predicted"/>
<dbReference type="EMBL" id="CALNXI010001749">
    <property type="protein sequence ID" value="CAH3176258.1"/>
    <property type="molecule type" value="Genomic_DNA"/>
</dbReference>
<gene>
    <name evidence="1" type="ORF">PEVE_00010558</name>
</gene>
<sequence length="125" mass="13910">MGQTATNRGILKIRVTKAVEEKVIVVDNKSPDPKYWIQYTVKGSNEACIVLYPESKSNILNKEGWLSDSEIHADLKLLKRQFPFAGGLADPAVNGDMVSLESHEFVQVINCGDNWVCISTFPDVQ</sequence>
<organism evidence="1 2">
    <name type="scientific">Porites evermanni</name>
    <dbReference type="NCBI Taxonomy" id="104178"/>
    <lineage>
        <taxon>Eukaryota</taxon>
        <taxon>Metazoa</taxon>
        <taxon>Cnidaria</taxon>
        <taxon>Anthozoa</taxon>
        <taxon>Hexacorallia</taxon>
        <taxon>Scleractinia</taxon>
        <taxon>Fungiina</taxon>
        <taxon>Poritidae</taxon>
        <taxon>Porites</taxon>
    </lineage>
</organism>
<accession>A0ABN8RBI1</accession>
<reference evidence="1 2" key="1">
    <citation type="submission" date="2022-05" db="EMBL/GenBank/DDBJ databases">
        <authorList>
            <consortium name="Genoscope - CEA"/>
            <person name="William W."/>
        </authorList>
    </citation>
    <scope>NUCLEOTIDE SEQUENCE [LARGE SCALE GENOMIC DNA]</scope>
</reference>
<protein>
    <submittedName>
        <fullName evidence="1">Uncharacterized protein</fullName>
    </submittedName>
</protein>
<name>A0ABN8RBI1_9CNID</name>
<keyword evidence="2" id="KW-1185">Reference proteome</keyword>
<dbReference type="Proteomes" id="UP001159427">
    <property type="component" value="Unassembled WGS sequence"/>
</dbReference>
<evidence type="ECO:0000313" key="1">
    <source>
        <dbReference type="EMBL" id="CAH3176258.1"/>
    </source>
</evidence>
<comment type="caution">
    <text evidence="1">The sequence shown here is derived from an EMBL/GenBank/DDBJ whole genome shotgun (WGS) entry which is preliminary data.</text>
</comment>